<feature type="coiled-coil region" evidence="1">
    <location>
        <begin position="32"/>
        <end position="59"/>
    </location>
</feature>
<evidence type="ECO:0000313" key="3">
    <source>
        <dbReference type="EMBL" id="QHU14958.1"/>
    </source>
</evidence>
<dbReference type="AlphaFoldDB" id="A0A6C0KF66"/>
<keyword evidence="2" id="KW-0472">Membrane</keyword>
<feature type="transmembrane region" description="Helical" evidence="2">
    <location>
        <begin position="169"/>
        <end position="186"/>
    </location>
</feature>
<evidence type="ECO:0000256" key="1">
    <source>
        <dbReference type="SAM" id="Coils"/>
    </source>
</evidence>
<feature type="transmembrane region" description="Helical" evidence="2">
    <location>
        <begin position="229"/>
        <end position="246"/>
    </location>
</feature>
<reference evidence="3" key="1">
    <citation type="journal article" date="2020" name="Nature">
        <title>Giant virus diversity and host interactions through global metagenomics.</title>
        <authorList>
            <person name="Schulz F."/>
            <person name="Roux S."/>
            <person name="Paez-Espino D."/>
            <person name="Jungbluth S."/>
            <person name="Walsh D.A."/>
            <person name="Denef V.J."/>
            <person name="McMahon K.D."/>
            <person name="Konstantinidis K.T."/>
            <person name="Eloe-Fadrosh E.A."/>
            <person name="Kyrpides N.C."/>
            <person name="Woyke T."/>
        </authorList>
    </citation>
    <scope>NUCLEOTIDE SEQUENCE</scope>
    <source>
        <strain evidence="3">GVMAG-S-1102244-55</strain>
    </source>
</reference>
<evidence type="ECO:0000256" key="2">
    <source>
        <dbReference type="SAM" id="Phobius"/>
    </source>
</evidence>
<feature type="transmembrane region" description="Helical" evidence="2">
    <location>
        <begin position="193"/>
        <end position="209"/>
    </location>
</feature>
<keyword evidence="2" id="KW-1133">Transmembrane helix</keyword>
<protein>
    <submittedName>
        <fullName evidence="3">Uncharacterized protein</fullName>
    </submittedName>
</protein>
<dbReference type="EMBL" id="MN740847">
    <property type="protein sequence ID" value="QHU14958.1"/>
    <property type="molecule type" value="Genomic_DNA"/>
</dbReference>
<organism evidence="3">
    <name type="scientific">viral metagenome</name>
    <dbReference type="NCBI Taxonomy" id="1070528"/>
    <lineage>
        <taxon>unclassified sequences</taxon>
        <taxon>metagenomes</taxon>
        <taxon>organismal metagenomes</taxon>
    </lineage>
</organism>
<name>A0A6C0KF66_9ZZZZ</name>
<keyword evidence="2" id="KW-0812">Transmembrane</keyword>
<accession>A0A6C0KF66</accession>
<proteinExistence type="predicted"/>
<keyword evidence="1" id="KW-0175">Coiled coil</keyword>
<sequence>MNNAQFAQLNNMINNMNNVNICDANCQKRKKVDRLRTQYKNAENKLQNAPAEIKATRQAYYLEDPAKGSEYYNQYMEKKYKDEAKSEVTNWNNTLINPLYNQINSKIIYYKSQEYYKNNVKDLYNYHSTTLQELNNDVEKTNAKKYTNDRLAYYYDYNSSIVNGFNNNMFYIYWILTGISILLFLYKKQFRNASYYPFIVLILVTPFIMHKFYELVFSKIKHASVNNLFFIYFIIIISLFFIFNFLSNLPFVNNLQPE</sequence>